<name>A0A0C2MX89_THEKT</name>
<dbReference type="Proteomes" id="UP000031668">
    <property type="component" value="Unassembled WGS sequence"/>
</dbReference>
<evidence type="ECO:0000259" key="1">
    <source>
        <dbReference type="Pfam" id="PF17921"/>
    </source>
</evidence>
<dbReference type="Pfam" id="PF17921">
    <property type="entry name" value="Integrase_H2C2"/>
    <property type="match status" value="1"/>
</dbReference>
<protein>
    <recommendedName>
        <fullName evidence="1">Integrase zinc-binding domain-containing protein</fullName>
    </recommendedName>
</protein>
<organism evidence="2 3">
    <name type="scientific">Thelohanellus kitauei</name>
    <name type="common">Myxosporean</name>
    <dbReference type="NCBI Taxonomy" id="669202"/>
    <lineage>
        <taxon>Eukaryota</taxon>
        <taxon>Metazoa</taxon>
        <taxon>Cnidaria</taxon>
        <taxon>Myxozoa</taxon>
        <taxon>Myxosporea</taxon>
        <taxon>Bivalvulida</taxon>
        <taxon>Platysporina</taxon>
        <taxon>Myxobolidae</taxon>
        <taxon>Thelohanellus</taxon>
    </lineage>
</organism>
<sequence length="146" mass="17421">MRGVNGIIFQSFIEESNHSLRNVPRYMERMKFIFRLWTTSDSTTEEILIAMQIFRQQRGHYGVDKTKPLLVGRFYWPLMRNKVYLWSKSCIACDQRNNANQYNCQKMVENVNDLCWERVGTDITGLLLITQRMSIYFGCPRLFFEI</sequence>
<evidence type="ECO:0000313" key="3">
    <source>
        <dbReference type="Proteomes" id="UP000031668"/>
    </source>
</evidence>
<comment type="caution">
    <text evidence="2">The sequence shown here is derived from an EMBL/GenBank/DDBJ whole genome shotgun (WGS) entry which is preliminary data.</text>
</comment>
<keyword evidence="3" id="KW-1185">Reference proteome</keyword>
<reference evidence="2 3" key="1">
    <citation type="journal article" date="2014" name="Genome Biol. Evol.">
        <title>The genome of the myxosporean Thelohanellus kitauei shows adaptations to nutrient acquisition within its fish host.</title>
        <authorList>
            <person name="Yang Y."/>
            <person name="Xiong J."/>
            <person name="Zhou Z."/>
            <person name="Huo F."/>
            <person name="Miao W."/>
            <person name="Ran C."/>
            <person name="Liu Y."/>
            <person name="Zhang J."/>
            <person name="Feng J."/>
            <person name="Wang M."/>
            <person name="Wang M."/>
            <person name="Wang L."/>
            <person name="Yao B."/>
        </authorList>
    </citation>
    <scope>NUCLEOTIDE SEQUENCE [LARGE SCALE GENOMIC DNA]</scope>
    <source>
        <strain evidence="2">Wuqing</strain>
    </source>
</reference>
<feature type="domain" description="Integrase zinc-binding" evidence="1">
    <location>
        <begin position="58"/>
        <end position="98"/>
    </location>
</feature>
<dbReference type="EMBL" id="JWZT01002710">
    <property type="protein sequence ID" value="KII68790.1"/>
    <property type="molecule type" value="Genomic_DNA"/>
</dbReference>
<dbReference type="AlphaFoldDB" id="A0A0C2MX89"/>
<dbReference type="Gene3D" id="1.10.340.70">
    <property type="match status" value="1"/>
</dbReference>
<gene>
    <name evidence="2" type="ORF">RF11_12065</name>
</gene>
<dbReference type="InterPro" id="IPR041588">
    <property type="entry name" value="Integrase_H2C2"/>
</dbReference>
<evidence type="ECO:0000313" key="2">
    <source>
        <dbReference type="EMBL" id="KII68790.1"/>
    </source>
</evidence>
<accession>A0A0C2MX89</accession>
<proteinExistence type="predicted"/>